<dbReference type="EMBL" id="QOUX01000001">
    <property type="protein sequence ID" value="RXJ04384.1"/>
    <property type="molecule type" value="Genomic_DNA"/>
</dbReference>
<feature type="domain" description="Methyltransferase type 11" evidence="1">
    <location>
        <begin position="56"/>
        <end position="142"/>
    </location>
</feature>
<dbReference type="PANTHER" id="PTHR43460">
    <property type="entry name" value="METHYLTRANSFERASE"/>
    <property type="match status" value="1"/>
</dbReference>
<sequence>MVKDEMFLTYIRNMNESFSGWDFSYITNTGRVQNELMTWSYGSLLVPNLAKANTMLDMGTGGGELLSKLKPLPPKVFATEAYKPNVPIARNRLEPLGIQVYEIEEDNKLPFEKDFFDLVINRHEAYCRKEVKRVLRNKGVFITQQVGGTDCAQINDALGAPPYDEYAYWNLDYAVKELENHGFKIVLAKEEFPLQRFYDVGALVYYLKAVPWQVPNFEVETYISRLYEIHQHIQNKGYFDVRQHRFVIEARPM</sequence>
<evidence type="ECO:0000313" key="2">
    <source>
        <dbReference type="EMBL" id="RXJ04384.1"/>
    </source>
</evidence>
<accession>A0A4Q0VXH7</accession>
<reference evidence="2 3" key="1">
    <citation type="journal article" date="2019" name="Int. J. Syst. Evol. Microbiol.">
        <title>Anaerobacillus alkaliphilus sp. nov., a novel alkaliphilic and moderately halophilic bacterium.</title>
        <authorList>
            <person name="Borsodi A.K."/>
            <person name="Aszalos J.M."/>
            <person name="Bihari P."/>
            <person name="Nagy I."/>
            <person name="Schumann P."/>
            <person name="Sproer C."/>
            <person name="Kovacs A.L."/>
            <person name="Boka K."/>
            <person name="Dobosy P."/>
            <person name="Ovari M."/>
            <person name="Szili-Kovacs T."/>
            <person name="Toth E."/>
        </authorList>
    </citation>
    <scope>NUCLEOTIDE SEQUENCE [LARGE SCALE GENOMIC DNA]</scope>
    <source>
        <strain evidence="2 3">B16-10</strain>
    </source>
</reference>
<dbReference type="Proteomes" id="UP000290649">
    <property type="component" value="Unassembled WGS sequence"/>
</dbReference>
<dbReference type="InterPro" id="IPR029063">
    <property type="entry name" value="SAM-dependent_MTases_sf"/>
</dbReference>
<dbReference type="Gene3D" id="3.40.50.150">
    <property type="entry name" value="Vaccinia Virus protein VP39"/>
    <property type="match status" value="1"/>
</dbReference>
<organism evidence="2 3">
    <name type="scientific">Anaerobacillus alkaliphilus</name>
    <dbReference type="NCBI Taxonomy" id="1548597"/>
    <lineage>
        <taxon>Bacteria</taxon>
        <taxon>Bacillati</taxon>
        <taxon>Bacillota</taxon>
        <taxon>Bacilli</taxon>
        <taxon>Bacillales</taxon>
        <taxon>Bacillaceae</taxon>
        <taxon>Anaerobacillus</taxon>
    </lineage>
</organism>
<keyword evidence="2" id="KW-0808">Transferase</keyword>
<dbReference type="RefSeq" id="WP_129076730.1">
    <property type="nucleotide sequence ID" value="NZ_QOUX01000001.1"/>
</dbReference>
<protein>
    <submittedName>
        <fullName evidence="2">Class I SAM-dependent methyltransferase</fullName>
    </submittedName>
</protein>
<name>A0A4Q0VXH7_9BACI</name>
<dbReference type="AlphaFoldDB" id="A0A4Q0VXH7"/>
<evidence type="ECO:0000313" key="3">
    <source>
        <dbReference type="Proteomes" id="UP000290649"/>
    </source>
</evidence>
<dbReference type="CDD" id="cd02440">
    <property type="entry name" value="AdoMet_MTases"/>
    <property type="match status" value="1"/>
</dbReference>
<dbReference type="GO" id="GO:0032259">
    <property type="term" value="P:methylation"/>
    <property type="evidence" value="ECO:0007669"/>
    <property type="project" value="UniProtKB-KW"/>
</dbReference>
<keyword evidence="3" id="KW-1185">Reference proteome</keyword>
<proteinExistence type="predicted"/>
<dbReference type="InterPro" id="IPR013216">
    <property type="entry name" value="Methyltransf_11"/>
</dbReference>
<gene>
    <name evidence="2" type="ORF">DS745_03090</name>
</gene>
<evidence type="ECO:0000259" key="1">
    <source>
        <dbReference type="Pfam" id="PF08241"/>
    </source>
</evidence>
<dbReference type="OrthoDB" id="9795864at2"/>
<dbReference type="GO" id="GO:0008757">
    <property type="term" value="F:S-adenosylmethionine-dependent methyltransferase activity"/>
    <property type="evidence" value="ECO:0007669"/>
    <property type="project" value="InterPro"/>
</dbReference>
<dbReference type="SUPFAM" id="SSF53335">
    <property type="entry name" value="S-adenosyl-L-methionine-dependent methyltransferases"/>
    <property type="match status" value="1"/>
</dbReference>
<comment type="caution">
    <text evidence="2">The sequence shown here is derived from an EMBL/GenBank/DDBJ whole genome shotgun (WGS) entry which is preliminary data.</text>
</comment>
<dbReference type="PANTHER" id="PTHR43460:SF1">
    <property type="entry name" value="METHYLTRANSFERASE TYPE 11 DOMAIN-CONTAINING PROTEIN"/>
    <property type="match status" value="1"/>
</dbReference>
<dbReference type="Pfam" id="PF08241">
    <property type="entry name" value="Methyltransf_11"/>
    <property type="match status" value="1"/>
</dbReference>
<dbReference type="InterPro" id="IPR052939">
    <property type="entry name" value="23S_rRNA_MeTrnsfrase_RlmA"/>
</dbReference>
<keyword evidence="2" id="KW-0489">Methyltransferase</keyword>